<proteinExistence type="predicted"/>
<accession>A0A0C3CQ70</accession>
<sequence>MLDSVVLTMYRQPFIQILALRQLHSQPQITRSLKRIKQWPRRTFSAGIAWCLQEHPFGA</sequence>
<protein>
    <submittedName>
        <fullName evidence="1">Uncharacterized protein</fullName>
    </submittedName>
</protein>
<organism evidence="1 2">
    <name type="scientific">Hebeloma cylindrosporum</name>
    <dbReference type="NCBI Taxonomy" id="76867"/>
    <lineage>
        <taxon>Eukaryota</taxon>
        <taxon>Fungi</taxon>
        <taxon>Dikarya</taxon>
        <taxon>Basidiomycota</taxon>
        <taxon>Agaricomycotina</taxon>
        <taxon>Agaricomycetes</taxon>
        <taxon>Agaricomycetidae</taxon>
        <taxon>Agaricales</taxon>
        <taxon>Agaricineae</taxon>
        <taxon>Hymenogastraceae</taxon>
        <taxon>Hebeloma</taxon>
    </lineage>
</organism>
<dbReference type="AlphaFoldDB" id="A0A0C3CQ70"/>
<name>A0A0C3CQ70_HEBCY</name>
<dbReference type="HOGENOM" id="CLU_2961042_0_0_1"/>
<dbReference type="Proteomes" id="UP000053424">
    <property type="component" value="Unassembled WGS sequence"/>
</dbReference>
<gene>
    <name evidence="1" type="ORF">M413DRAFT_308507</name>
</gene>
<dbReference type="EMBL" id="KN831771">
    <property type="protein sequence ID" value="KIM46239.1"/>
    <property type="molecule type" value="Genomic_DNA"/>
</dbReference>
<keyword evidence="2" id="KW-1185">Reference proteome</keyword>
<evidence type="ECO:0000313" key="2">
    <source>
        <dbReference type="Proteomes" id="UP000053424"/>
    </source>
</evidence>
<evidence type="ECO:0000313" key="1">
    <source>
        <dbReference type="EMBL" id="KIM46239.1"/>
    </source>
</evidence>
<reference evidence="2" key="2">
    <citation type="submission" date="2015-01" db="EMBL/GenBank/DDBJ databases">
        <title>Evolutionary Origins and Diversification of the Mycorrhizal Mutualists.</title>
        <authorList>
            <consortium name="DOE Joint Genome Institute"/>
            <consortium name="Mycorrhizal Genomics Consortium"/>
            <person name="Kohler A."/>
            <person name="Kuo A."/>
            <person name="Nagy L.G."/>
            <person name="Floudas D."/>
            <person name="Copeland A."/>
            <person name="Barry K.W."/>
            <person name="Cichocki N."/>
            <person name="Veneault-Fourrey C."/>
            <person name="LaButti K."/>
            <person name="Lindquist E.A."/>
            <person name="Lipzen A."/>
            <person name="Lundell T."/>
            <person name="Morin E."/>
            <person name="Murat C."/>
            <person name="Riley R."/>
            <person name="Ohm R."/>
            <person name="Sun H."/>
            <person name="Tunlid A."/>
            <person name="Henrissat B."/>
            <person name="Grigoriev I.V."/>
            <person name="Hibbett D.S."/>
            <person name="Martin F."/>
        </authorList>
    </citation>
    <scope>NUCLEOTIDE SEQUENCE [LARGE SCALE GENOMIC DNA]</scope>
    <source>
        <strain evidence="2">h7</strain>
    </source>
</reference>
<reference evidence="1 2" key="1">
    <citation type="submission" date="2014-04" db="EMBL/GenBank/DDBJ databases">
        <authorList>
            <consortium name="DOE Joint Genome Institute"/>
            <person name="Kuo A."/>
            <person name="Gay G."/>
            <person name="Dore J."/>
            <person name="Kohler A."/>
            <person name="Nagy L.G."/>
            <person name="Floudas D."/>
            <person name="Copeland A."/>
            <person name="Barry K.W."/>
            <person name="Cichocki N."/>
            <person name="Veneault-Fourrey C."/>
            <person name="LaButti K."/>
            <person name="Lindquist E.A."/>
            <person name="Lipzen A."/>
            <person name="Lundell T."/>
            <person name="Morin E."/>
            <person name="Murat C."/>
            <person name="Sun H."/>
            <person name="Tunlid A."/>
            <person name="Henrissat B."/>
            <person name="Grigoriev I.V."/>
            <person name="Hibbett D.S."/>
            <person name="Martin F."/>
            <person name="Nordberg H.P."/>
            <person name="Cantor M.N."/>
            <person name="Hua S.X."/>
        </authorList>
    </citation>
    <scope>NUCLEOTIDE SEQUENCE [LARGE SCALE GENOMIC DNA]</scope>
    <source>
        <strain evidence="2">h7</strain>
    </source>
</reference>